<evidence type="ECO:0000256" key="4">
    <source>
        <dbReference type="ARBA" id="ARBA00022490"/>
    </source>
</evidence>
<evidence type="ECO:0000256" key="12">
    <source>
        <dbReference type="RuleBase" id="RU003748"/>
    </source>
</evidence>
<dbReference type="GO" id="GO:0005524">
    <property type="term" value="F:ATP binding"/>
    <property type="evidence" value="ECO:0007669"/>
    <property type="project" value="UniProtKB-KW"/>
</dbReference>
<evidence type="ECO:0000313" key="16">
    <source>
        <dbReference type="Proteomes" id="UP001165085"/>
    </source>
</evidence>
<dbReference type="InterPro" id="IPR002313">
    <property type="entry name" value="Lys-tRNA-ligase_II"/>
</dbReference>
<dbReference type="SUPFAM" id="SSF50249">
    <property type="entry name" value="Nucleic acid-binding proteins"/>
    <property type="match status" value="1"/>
</dbReference>
<dbReference type="InterPro" id="IPR006195">
    <property type="entry name" value="aa-tRNA-synth_II"/>
</dbReference>
<evidence type="ECO:0000256" key="1">
    <source>
        <dbReference type="ARBA" id="ARBA00004496"/>
    </source>
</evidence>
<proteinExistence type="inferred from homology"/>
<reference evidence="16" key="1">
    <citation type="journal article" date="2023" name="Commun. Biol.">
        <title>Genome analysis of Parmales, the sister group of diatoms, reveals the evolutionary specialization of diatoms from phago-mixotrophs to photoautotrophs.</title>
        <authorList>
            <person name="Ban H."/>
            <person name="Sato S."/>
            <person name="Yoshikawa S."/>
            <person name="Yamada K."/>
            <person name="Nakamura Y."/>
            <person name="Ichinomiya M."/>
            <person name="Sato N."/>
            <person name="Blanc-Mathieu R."/>
            <person name="Endo H."/>
            <person name="Kuwata A."/>
            <person name="Ogata H."/>
        </authorList>
    </citation>
    <scope>NUCLEOTIDE SEQUENCE [LARGE SCALE GENOMIC DNA]</scope>
    <source>
        <strain evidence="16">NIES 3701</strain>
    </source>
</reference>
<dbReference type="Pfam" id="PF00152">
    <property type="entry name" value="tRNA-synt_2"/>
    <property type="match status" value="1"/>
</dbReference>
<dbReference type="GO" id="GO:0005829">
    <property type="term" value="C:cytosol"/>
    <property type="evidence" value="ECO:0007669"/>
    <property type="project" value="TreeGrafter"/>
</dbReference>
<protein>
    <recommendedName>
        <fullName evidence="3 12">Lysine--tRNA ligase</fullName>
        <ecNumber evidence="3 12">6.1.1.6</ecNumber>
    </recommendedName>
    <alternativeName>
        <fullName evidence="10 12">Lysyl-tRNA synthetase</fullName>
    </alternativeName>
</protein>
<comment type="similarity">
    <text evidence="2">Belongs to the class-II aminoacyl-tRNA synthetase family.</text>
</comment>
<dbReference type="InterPro" id="IPR004364">
    <property type="entry name" value="Aa-tRNA-synt_II"/>
</dbReference>
<dbReference type="FunFam" id="2.40.50.140:FF:000050">
    <property type="entry name" value="Lysine--tRNA ligase"/>
    <property type="match status" value="1"/>
</dbReference>
<keyword evidence="5" id="KW-0436">Ligase</keyword>
<sequence>MSEPESKNAMKKRLKAEAAAKKKAEKEAAKKAKEAAQPAKAKKHVAGGDEDLDPTQYYSNRVSAIKKIQANGGNPYPHKFHVSHRVPDFITSFASLPDGERDETQTVTVAGRINSVRGQGKLYFYDLKGDGEFIQIMSDLKTYESEDGFAEIHRTLKRGDIIGCTGYPGKSKTGQLSIFPTSMILLSPCLHMLPKKVGDRPAITDQETRYRQRYLDLICNNENRKIFEIRAKVISYIRRFLDTRHFLEVETPSLCLLPGGATAKPFKTYHNDLSQEMFMRIAPELPLKKLIIGGLERVYEIGRNYRNEGIDLTHNPEFTTCEFYQAYADYEDLMNMTEEMVSGMVLQVCGSYKISFSPKPGAPEVEVDFTPPFKRISMISGLEEAMKIKLPSLDDPECDKKLAKILKERELECQPPHTTARLLDELVGEYLEDNIVNPTFITEHPEIMSPLAKYHRSKKFLTERFELFVAGRELCNAYTELNNPSVQRERFLEQAAFNADGDDEAMCLDESFVLALEHGLPPTGGWGLGIDRLTMFLSNKNNIKEVLLFPAMKPNLEEMAILAANKPKEDAVDANAKKYPPCPPTVFKVNGSEEDLGSEHGMKLLSSVLKSSTWISGGQPTAEDAKLFKVVEGMPRECVEFFGEVKGWFYSCAQFSEGVRGNWK</sequence>
<evidence type="ECO:0000256" key="7">
    <source>
        <dbReference type="ARBA" id="ARBA00022840"/>
    </source>
</evidence>
<keyword evidence="6" id="KW-0547">Nucleotide-binding</keyword>
<dbReference type="SUPFAM" id="SSF55681">
    <property type="entry name" value="Class II aaRS and biotin synthetases"/>
    <property type="match status" value="1"/>
</dbReference>
<dbReference type="PROSITE" id="PS50862">
    <property type="entry name" value="AA_TRNA_LIGASE_II"/>
    <property type="match status" value="1"/>
</dbReference>
<dbReference type="PANTHER" id="PTHR42918">
    <property type="entry name" value="LYSYL-TRNA SYNTHETASE"/>
    <property type="match status" value="1"/>
</dbReference>
<dbReference type="InterPro" id="IPR034762">
    <property type="entry name" value="Lys-tRNA-ligase_II_bac/euk"/>
</dbReference>
<evidence type="ECO:0000256" key="13">
    <source>
        <dbReference type="SAM" id="MobiDB-lite"/>
    </source>
</evidence>
<organism evidence="15 16">
    <name type="scientific">Triparma strigata</name>
    <dbReference type="NCBI Taxonomy" id="1606541"/>
    <lineage>
        <taxon>Eukaryota</taxon>
        <taxon>Sar</taxon>
        <taxon>Stramenopiles</taxon>
        <taxon>Ochrophyta</taxon>
        <taxon>Bolidophyceae</taxon>
        <taxon>Parmales</taxon>
        <taxon>Triparmaceae</taxon>
        <taxon>Triparma</taxon>
    </lineage>
</organism>
<evidence type="ECO:0000256" key="5">
    <source>
        <dbReference type="ARBA" id="ARBA00022598"/>
    </source>
</evidence>
<dbReference type="HAMAP" id="MF_00252">
    <property type="entry name" value="Lys_tRNA_synth_class2"/>
    <property type="match status" value="1"/>
</dbReference>
<dbReference type="Proteomes" id="UP001165085">
    <property type="component" value="Unassembled WGS sequence"/>
</dbReference>
<dbReference type="PANTHER" id="PTHR42918:SF9">
    <property type="entry name" value="LYSINE--TRNA LIGASE"/>
    <property type="match status" value="1"/>
</dbReference>
<dbReference type="GO" id="GO:0006430">
    <property type="term" value="P:lysyl-tRNA aminoacylation"/>
    <property type="evidence" value="ECO:0007669"/>
    <property type="project" value="InterPro"/>
</dbReference>
<evidence type="ECO:0000256" key="11">
    <source>
        <dbReference type="ARBA" id="ARBA00048573"/>
    </source>
</evidence>
<dbReference type="InterPro" id="IPR044136">
    <property type="entry name" value="Lys-tRNA-ligase_II_N"/>
</dbReference>
<dbReference type="NCBIfam" id="TIGR00499">
    <property type="entry name" value="lysS_bact"/>
    <property type="match status" value="1"/>
</dbReference>
<keyword evidence="7" id="KW-0067">ATP-binding</keyword>
<evidence type="ECO:0000256" key="2">
    <source>
        <dbReference type="ARBA" id="ARBA00008226"/>
    </source>
</evidence>
<comment type="subcellular location">
    <subcellularLocation>
        <location evidence="1">Cytoplasm</location>
    </subcellularLocation>
</comment>
<dbReference type="NCBIfam" id="NF001756">
    <property type="entry name" value="PRK00484.1"/>
    <property type="match status" value="1"/>
</dbReference>
<comment type="catalytic activity">
    <reaction evidence="11 12">
        <text>tRNA(Lys) + L-lysine + ATP = L-lysyl-tRNA(Lys) + AMP + diphosphate</text>
        <dbReference type="Rhea" id="RHEA:20792"/>
        <dbReference type="Rhea" id="RHEA-COMP:9696"/>
        <dbReference type="Rhea" id="RHEA-COMP:9697"/>
        <dbReference type="ChEBI" id="CHEBI:30616"/>
        <dbReference type="ChEBI" id="CHEBI:32551"/>
        <dbReference type="ChEBI" id="CHEBI:33019"/>
        <dbReference type="ChEBI" id="CHEBI:78442"/>
        <dbReference type="ChEBI" id="CHEBI:78529"/>
        <dbReference type="ChEBI" id="CHEBI:456215"/>
        <dbReference type="EC" id="6.1.1.6"/>
    </reaction>
</comment>
<evidence type="ECO:0000256" key="9">
    <source>
        <dbReference type="ARBA" id="ARBA00023146"/>
    </source>
</evidence>
<keyword evidence="4" id="KW-0963">Cytoplasm</keyword>
<dbReference type="InterPro" id="IPR004365">
    <property type="entry name" value="NA-bd_OB_tRNA"/>
</dbReference>
<feature type="region of interest" description="Disordered" evidence="13">
    <location>
        <begin position="1"/>
        <end position="54"/>
    </location>
</feature>
<name>A0A9W7BG03_9STRA</name>
<gene>
    <name evidence="15" type="ORF">TrST_g2205</name>
</gene>
<dbReference type="FunFam" id="3.30.930.10:FF:000238">
    <property type="entry name" value="Lysine--tRNA ligase"/>
    <property type="match status" value="1"/>
</dbReference>
<dbReference type="InterPro" id="IPR012340">
    <property type="entry name" value="NA-bd_OB-fold"/>
</dbReference>
<evidence type="ECO:0000256" key="3">
    <source>
        <dbReference type="ARBA" id="ARBA00013166"/>
    </source>
</evidence>
<accession>A0A9W7BG03</accession>
<feature type="compositionally biased region" description="Basic and acidic residues" evidence="13">
    <location>
        <begin position="15"/>
        <end position="34"/>
    </location>
</feature>
<dbReference type="PRINTS" id="PR00982">
    <property type="entry name" value="TRNASYNTHLYS"/>
</dbReference>
<dbReference type="AlphaFoldDB" id="A0A9W7BG03"/>
<keyword evidence="9" id="KW-0030">Aminoacyl-tRNA synthetase</keyword>
<dbReference type="EC" id="6.1.1.6" evidence="3 12"/>
<dbReference type="GO" id="GO:0000049">
    <property type="term" value="F:tRNA binding"/>
    <property type="evidence" value="ECO:0007669"/>
    <property type="project" value="TreeGrafter"/>
</dbReference>
<dbReference type="Gene3D" id="3.30.930.10">
    <property type="entry name" value="Bira Bifunctional Protein, Domain 2"/>
    <property type="match status" value="1"/>
</dbReference>
<dbReference type="PIRSF" id="PIRSF039101">
    <property type="entry name" value="LysRS2"/>
    <property type="match status" value="1"/>
</dbReference>
<comment type="caution">
    <text evidence="15">The sequence shown here is derived from an EMBL/GenBank/DDBJ whole genome shotgun (WGS) entry which is preliminary data.</text>
</comment>
<evidence type="ECO:0000256" key="8">
    <source>
        <dbReference type="ARBA" id="ARBA00022917"/>
    </source>
</evidence>
<dbReference type="InterPro" id="IPR018149">
    <property type="entry name" value="Lys-tRNA-synth_II_C"/>
</dbReference>
<evidence type="ECO:0000259" key="14">
    <source>
        <dbReference type="PROSITE" id="PS50862"/>
    </source>
</evidence>
<feature type="domain" description="Aminoacyl-transfer RNA synthetases class-II family profile" evidence="14">
    <location>
        <begin position="227"/>
        <end position="554"/>
    </location>
</feature>
<dbReference type="InterPro" id="IPR045864">
    <property type="entry name" value="aa-tRNA-synth_II/BPL/LPL"/>
</dbReference>
<dbReference type="CDD" id="cd04322">
    <property type="entry name" value="LysRS_N"/>
    <property type="match status" value="1"/>
</dbReference>
<evidence type="ECO:0000256" key="10">
    <source>
        <dbReference type="ARBA" id="ARBA00030563"/>
    </source>
</evidence>
<evidence type="ECO:0000313" key="15">
    <source>
        <dbReference type="EMBL" id="GMH90059.1"/>
    </source>
</evidence>
<dbReference type="OrthoDB" id="21243at2759"/>
<evidence type="ECO:0000256" key="6">
    <source>
        <dbReference type="ARBA" id="ARBA00022741"/>
    </source>
</evidence>
<keyword evidence="8" id="KW-0648">Protein biosynthesis</keyword>
<dbReference type="Pfam" id="PF01336">
    <property type="entry name" value="tRNA_anti-codon"/>
    <property type="match status" value="1"/>
</dbReference>
<dbReference type="GO" id="GO:0004824">
    <property type="term" value="F:lysine-tRNA ligase activity"/>
    <property type="evidence" value="ECO:0007669"/>
    <property type="project" value="UniProtKB-EC"/>
</dbReference>
<keyword evidence="16" id="KW-1185">Reference proteome</keyword>
<dbReference type="EMBL" id="BRXY01000366">
    <property type="protein sequence ID" value="GMH90059.1"/>
    <property type="molecule type" value="Genomic_DNA"/>
</dbReference>
<dbReference type="CDD" id="cd00775">
    <property type="entry name" value="LysRS_core"/>
    <property type="match status" value="1"/>
</dbReference>
<dbReference type="Gene3D" id="2.40.50.140">
    <property type="entry name" value="Nucleic acid-binding proteins"/>
    <property type="match status" value="1"/>
</dbReference>